<dbReference type="PANTHER" id="PTHR33795:SF1">
    <property type="entry name" value="INSERTION ELEMENT IS150 PROTEIN INSJ"/>
    <property type="match status" value="1"/>
</dbReference>
<comment type="similarity">
    <text evidence="1">Belongs to the IS150/IS1296 orfA family.</text>
</comment>
<dbReference type="PATRIC" id="fig|1703.10.peg.3168"/>
<evidence type="ECO:0000313" key="5">
    <source>
        <dbReference type="Proteomes" id="UP000094793"/>
    </source>
</evidence>
<dbReference type="PANTHER" id="PTHR33795">
    <property type="entry name" value="INSERTION ELEMENT IS150 PROTEIN INSJ"/>
    <property type="match status" value="1"/>
</dbReference>
<reference evidence="5" key="1">
    <citation type="submission" date="2016-09" db="EMBL/GenBank/DDBJ databases">
        <title>Complete Genome Sequence of Brevibacterium linens SMQ-1335.</title>
        <authorList>
            <person name="de Melo A.G."/>
            <person name="Labrie S.J."/>
            <person name="Dumaresq J."/>
            <person name="Roberts R.J."/>
            <person name="Tremblay D.M."/>
            <person name="Moineau S."/>
        </authorList>
    </citation>
    <scope>NUCLEOTIDE SEQUENCE [LARGE SCALE GENOMIC DNA]</scope>
    <source>
        <strain evidence="5">SMQ-1335</strain>
    </source>
</reference>
<proteinExistence type="inferred from homology"/>
<evidence type="ECO:0000256" key="1">
    <source>
        <dbReference type="ARBA" id="ARBA00038232"/>
    </source>
</evidence>
<feature type="region of interest" description="Disordered" evidence="2">
    <location>
        <begin position="32"/>
        <end position="62"/>
    </location>
</feature>
<evidence type="ECO:0000313" key="4">
    <source>
        <dbReference type="EMBL" id="AOP54765.1"/>
    </source>
</evidence>
<dbReference type="InterPro" id="IPR009057">
    <property type="entry name" value="Homeodomain-like_sf"/>
</dbReference>
<dbReference type="SUPFAM" id="SSF46689">
    <property type="entry name" value="Homeodomain-like"/>
    <property type="match status" value="1"/>
</dbReference>
<evidence type="ECO:0000256" key="2">
    <source>
        <dbReference type="SAM" id="MobiDB-lite"/>
    </source>
</evidence>
<dbReference type="AlphaFoldDB" id="A0A1D7W723"/>
<dbReference type="Proteomes" id="UP000094793">
    <property type="component" value="Chromosome"/>
</dbReference>
<dbReference type="InterPro" id="IPR055247">
    <property type="entry name" value="InsJ-like_HTH"/>
</dbReference>
<dbReference type="Pfam" id="PF13518">
    <property type="entry name" value="HTH_28"/>
    <property type="match status" value="1"/>
</dbReference>
<dbReference type="InterPro" id="IPR052057">
    <property type="entry name" value="IS150/IS1296_orfA-like"/>
</dbReference>
<accession>A0A1D7W723</accession>
<organism evidence="4 5">
    <name type="scientific">Brevibacterium aurantiacum</name>
    <dbReference type="NCBI Taxonomy" id="273384"/>
    <lineage>
        <taxon>Bacteria</taxon>
        <taxon>Bacillati</taxon>
        <taxon>Actinomycetota</taxon>
        <taxon>Actinomycetes</taxon>
        <taxon>Micrococcales</taxon>
        <taxon>Brevibacteriaceae</taxon>
        <taxon>Brevibacterium</taxon>
    </lineage>
</organism>
<gene>
    <name evidence="4" type="ORF">BLSMQ_3063</name>
</gene>
<dbReference type="KEGG" id="blin:BLSMQ_3063"/>
<name>A0A1D7W723_BREAU</name>
<sequence>MSRFLAGETTMDLAAEYGLSSDNQARTWVRQWRQGGDDALRPKPRGRPKGSGTPQPLTEEEKLRRQVARLEAENAYLKKLRDLRNQGLV</sequence>
<evidence type="ECO:0000259" key="3">
    <source>
        <dbReference type="Pfam" id="PF13518"/>
    </source>
</evidence>
<protein>
    <submittedName>
        <fullName evidence="4">Mobile element protein</fullName>
    </submittedName>
</protein>
<dbReference type="EMBL" id="CP017150">
    <property type="protein sequence ID" value="AOP54765.1"/>
    <property type="molecule type" value="Genomic_DNA"/>
</dbReference>
<feature type="domain" description="Insertion element IS150 protein InsJ-like helix-turn-helix" evidence="3">
    <location>
        <begin position="4"/>
        <end position="49"/>
    </location>
</feature>